<dbReference type="SUPFAM" id="SSF49899">
    <property type="entry name" value="Concanavalin A-like lectins/glucanases"/>
    <property type="match status" value="1"/>
</dbReference>
<organism evidence="2 3">
    <name type="scientific">Cucumis sativus</name>
    <name type="common">Cucumber</name>
    <dbReference type="NCBI Taxonomy" id="3659"/>
    <lineage>
        <taxon>Eukaryota</taxon>
        <taxon>Viridiplantae</taxon>
        <taxon>Streptophyta</taxon>
        <taxon>Embryophyta</taxon>
        <taxon>Tracheophyta</taxon>
        <taxon>Spermatophyta</taxon>
        <taxon>Magnoliopsida</taxon>
        <taxon>eudicotyledons</taxon>
        <taxon>Gunneridae</taxon>
        <taxon>Pentapetalae</taxon>
        <taxon>rosids</taxon>
        <taxon>fabids</taxon>
        <taxon>Cucurbitales</taxon>
        <taxon>Cucurbitaceae</taxon>
        <taxon>Benincaseae</taxon>
        <taxon>Cucumis</taxon>
    </lineage>
</organism>
<feature type="domain" description="Xyloglucan endo-transglycosylase C-terminal" evidence="1">
    <location>
        <begin position="43"/>
        <end position="87"/>
    </location>
</feature>
<dbReference type="STRING" id="3659.A0A0A0LU34"/>
<reference evidence="2 3" key="3">
    <citation type="journal article" date="2010" name="BMC Genomics">
        <title>Transcriptome sequencing and comparative analysis of cucumber flowers with different sex types.</title>
        <authorList>
            <person name="Guo S."/>
            <person name="Zheng Y."/>
            <person name="Joung J.G."/>
            <person name="Liu S."/>
            <person name="Zhang Z."/>
            <person name="Crasta O.R."/>
            <person name="Sobral B.W."/>
            <person name="Xu Y."/>
            <person name="Huang S."/>
            <person name="Fei Z."/>
        </authorList>
    </citation>
    <scope>NUCLEOTIDE SEQUENCE [LARGE SCALE GENOMIC DNA]</scope>
    <source>
        <strain evidence="3">cv. 9930</strain>
    </source>
</reference>
<evidence type="ECO:0000259" key="1">
    <source>
        <dbReference type="Pfam" id="PF06955"/>
    </source>
</evidence>
<reference evidence="2 3" key="4">
    <citation type="journal article" date="2011" name="BMC Genomics">
        <title>RNA-Seq improves annotation of protein-coding genes in the cucumber genome.</title>
        <authorList>
            <person name="Li Z."/>
            <person name="Zhang Z."/>
            <person name="Yan P."/>
            <person name="Huang S."/>
            <person name="Fei Z."/>
            <person name="Lin K."/>
        </authorList>
    </citation>
    <scope>NUCLEOTIDE SEQUENCE [LARGE SCALE GENOMIC DNA]</scope>
    <source>
        <strain evidence="3">cv. 9930</strain>
    </source>
</reference>
<reference evidence="2 3" key="1">
    <citation type="journal article" date="2009" name="Nat. Genet.">
        <title>The genome of the cucumber, Cucumis sativus L.</title>
        <authorList>
            <person name="Huang S."/>
            <person name="Li R."/>
            <person name="Zhang Z."/>
            <person name="Li L."/>
            <person name="Gu X."/>
            <person name="Fan W."/>
            <person name="Lucas W.J."/>
            <person name="Wang X."/>
            <person name="Xie B."/>
            <person name="Ni P."/>
            <person name="Ren Y."/>
            <person name="Zhu H."/>
            <person name="Li J."/>
            <person name="Lin K."/>
            <person name="Jin W."/>
            <person name="Fei Z."/>
            <person name="Li G."/>
            <person name="Staub J."/>
            <person name="Kilian A."/>
            <person name="van der Vossen E.A."/>
            <person name="Wu Y."/>
            <person name="Guo J."/>
            <person name="He J."/>
            <person name="Jia Z."/>
            <person name="Ren Y."/>
            <person name="Tian G."/>
            <person name="Lu Y."/>
            <person name="Ruan J."/>
            <person name="Qian W."/>
            <person name="Wang M."/>
            <person name="Huang Q."/>
            <person name="Li B."/>
            <person name="Xuan Z."/>
            <person name="Cao J."/>
            <person name="Asan"/>
            <person name="Wu Z."/>
            <person name="Zhang J."/>
            <person name="Cai Q."/>
            <person name="Bai Y."/>
            <person name="Zhao B."/>
            <person name="Han Y."/>
            <person name="Li Y."/>
            <person name="Li X."/>
            <person name="Wang S."/>
            <person name="Shi Q."/>
            <person name="Liu S."/>
            <person name="Cho W.K."/>
            <person name="Kim J.Y."/>
            <person name="Xu Y."/>
            <person name="Heller-Uszynska K."/>
            <person name="Miao H."/>
            <person name="Cheng Z."/>
            <person name="Zhang S."/>
            <person name="Wu J."/>
            <person name="Yang Y."/>
            <person name="Kang H."/>
            <person name="Li M."/>
            <person name="Liang H."/>
            <person name="Ren X."/>
            <person name="Shi Z."/>
            <person name="Wen M."/>
            <person name="Jian M."/>
            <person name="Yang H."/>
            <person name="Zhang G."/>
            <person name="Yang Z."/>
            <person name="Chen R."/>
            <person name="Liu S."/>
            <person name="Li J."/>
            <person name="Ma L."/>
            <person name="Liu H."/>
            <person name="Zhou Y."/>
            <person name="Zhao J."/>
            <person name="Fang X."/>
            <person name="Li G."/>
            <person name="Fang L."/>
            <person name="Li Y."/>
            <person name="Liu D."/>
            <person name="Zheng H."/>
            <person name="Zhang Y."/>
            <person name="Qin N."/>
            <person name="Li Z."/>
            <person name="Yang G."/>
            <person name="Yang S."/>
            <person name="Bolund L."/>
            <person name="Kristiansen K."/>
            <person name="Zheng H."/>
            <person name="Li S."/>
            <person name="Zhang X."/>
            <person name="Yang H."/>
            <person name="Wang J."/>
            <person name="Sun R."/>
            <person name="Zhang B."/>
            <person name="Jiang S."/>
            <person name="Wang J."/>
            <person name="Du Y."/>
            <person name="Li S."/>
        </authorList>
    </citation>
    <scope>NUCLEOTIDE SEQUENCE [LARGE SCALE GENOMIC DNA]</scope>
    <source>
        <strain evidence="3">cv. 9930</strain>
    </source>
</reference>
<dbReference type="InterPro" id="IPR010713">
    <property type="entry name" value="XET_C"/>
</dbReference>
<dbReference type="InterPro" id="IPR044791">
    <property type="entry name" value="Beta-glucanase/XTH"/>
</dbReference>
<evidence type="ECO:0000313" key="3">
    <source>
        <dbReference type="Proteomes" id="UP000029981"/>
    </source>
</evidence>
<accession>A0A0A0LU34</accession>
<name>A0A0A0LU34_CUCSA</name>
<dbReference type="GO" id="GO:0016762">
    <property type="term" value="F:xyloglucan:xyloglucosyl transferase activity"/>
    <property type="evidence" value="ECO:0007669"/>
    <property type="project" value="InterPro"/>
</dbReference>
<gene>
    <name evidence="2" type="ORF">Csa_1G422440</name>
</gene>
<proteinExistence type="predicted"/>
<dbReference type="EMBL" id="CM002922">
    <property type="protein sequence ID" value="KGN65435.1"/>
    <property type="molecule type" value="Genomic_DNA"/>
</dbReference>
<dbReference type="InterPro" id="IPR013320">
    <property type="entry name" value="ConA-like_dom_sf"/>
</dbReference>
<dbReference type="AlphaFoldDB" id="A0A0A0LU34"/>
<sequence>MLQLLNWTQAPFVASYRNFSVDSDCVWSSDSSSCTSVSSSSSTSDQWMSQDLNTINQKRLKWVQDNYMVYNYCTDFRRFPQGLPPECTPSPSAT</sequence>
<dbReference type="Gene3D" id="2.60.120.200">
    <property type="match status" value="1"/>
</dbReference>
<protein>
    <recommendedName>
        <fullName evidence="1">Xyloglucan endo-transglycosylase C-terminal domain-containing protein</fullName>
    </recommendedName>
</protein>
<dbReference type="PANTHER" id="PTHR31062">
    <property type="entry name" value="XYLOGLUCAN ENDOTRANSGLUCOSYLASE/HYDROLASE PROTEIN 8-RELATED"/>
    <property type="match status" value="1"/>
</dbReference>
<reference evidence="2 3" key="2">
    <citation type="journal article" date="2009" name="PLoS ONE">
        <title>An integrated genetic and cytogenetic map of the cucumber genome.</title>
        <authorList>
            <person name="Ren Y."/>
            <person name="Zhang Z."/>
            <person name="Liu J."/>
            <person name="Staub J.E."/>
            <person name="Han Y."/>
            <person name="Cheng Z."/>
            <person name="Li X."/>
            <person name="Lu J."/>
            <person name="Miao H."/>
            <person name="Kang H."/>
            <person name="Xie B."/>
            <person name="Gu X."/>
            <person name="Wang X."/>
            <person name="Du Y."/>
            <person name="Jin W."/>
            <person name="Huang S."/>
        </authorList>
    </citation>
    <scope>NUCLEOTIDE SEQUENCE [LARGE SCALE GENOMIC DNA]</scope>
    <source>
        <strain evidence="3">cv. 9930</strain>
    </source>
</reference>
<dbReference type="GO" id="GO:0048046">
    <property type="term" value="C:apoplast"/>
    <property type="evidence" value="ECO:0007669"/>
    <property type="project" value="InterPro"/>
</dbReference>
<keyword evidence="3" id="KW-1185">Reference proteome</keyword>
<dbReference type="Pfam" id="PF06955">
    <property type="entry name" value="XET_C"/>
    <property type="match status" value="1"/>
</dbReference>
<dbReference type="Proteomes" id="UP000029981">
    <property type="component" value="Chromosome 1"/>
</dbReference>
<dbReference type="GO" id="GO:0004553">
    <property type="term" value="F:hydrolase activity, hydrolyzing O-glycosyl compounds"/>
    <property type="evidence" value="ECO:0007669"/>
    <property type="project" value="InterPro"/>
</dbReference>
<dbReference type="GO" id="GO:0044042">
    <property type="term" value="P:glucan metabolic process"/>
    <property type="evidence" value="ECO:0007669"/>
    <property type="project" value="InterPro"/>
</dbReference>
<evidence type="ECO:0000313" key="2">
    <source>
        <dbReference type="EMBL" id="KGN65435.1"/>
    </source>
</evidence>
<dbReference type="OMA" id="PKECAFN"/>
<dbReference type="Gramene" id="KGN65435">
    <property type="protein sequence ID" value="KGN65435"/>
    <property type="gene ID" value="Csa_1G422440"/>
</dbReference>